<comment type="caution">
    <text evidence="1">The sequence shown here is derived from an EMBL/GenBank/DDBJ whole genome shotgun (WGS) entry which is preliminary data.</text>
</comment>
<dbReference type="AlphaFoldDB" id="A0A8J3VHU5"/>
<protein>
    <recommendedName>
        <fullName evidence="3">Serine protease</fullName>
    </recommendedName>
</protein>
<dbReference type="Gene3D" id="2.40.10.10">
    <property type="entry name" value="Trypsin-like serine proteases"/>
    <property type="match status" value="1"/>
</dbReference>
<dbReference type="RefSeq" id="WP_203910180.1">
    <property type="nucleotide sequence ID" value="NZ_BONY01000026.1"/>
</dbReference>
<proteinExistence type="predicted"/>
<dbReference type="Proteomes" id="UP000612899">
    <property type="component" value="Unassembled WGS sequence"/>
</dbReference>
<dbReference type="InterPro" id="IPR009003">
    <property type="entry name" value="Peptidase_S1_PA"/>
</dbReference>
<name>A0A8J3VHU5_9ACTN</name>
<reference evidence="1" key="1">
    <citation type="submission" date="2021-01" db="EMBL/GenBank/DDBJ databases">
        <title>Whole genome shotgun sequence of Rhizocola hellebori NBRC 109834.</title>
        <authorList>
            <person name="Komaki H."/>
            <person name="Tamura T."/>
        </authorList>
    </citation>
    <scope>NUCLEOTIDE SEQUENCE</scope>
    <source>
        <strain evidence="1">NBRC 109834</strain>
    </source>
</reference>
<dbReference type="InterPro" id="IPR043504">
    <property type="entry name" value="Peptidase_S1_PA_chymotrypsin"/>
</dbReference>
<sequence>MSEPSRIPPVPVEFEDIARTQHAVQDQLLQVPSIVGVALGHKHIAGYDTGERAIVVLVTSKLAAEVLPATDIVPAAIGGIPTDVQEVGVLRAGPEPLAASAITLTKRYRPAFGGLSVGHVGITAGTIATGCYDAASFPGMPPRFYLLSNNHVLANSNAGAIGDAVLQPGPYDGGKAETDTIAKLARFVEIKFIDGTESPPTNEVDAALAEVDLSELDRRVHWVGNLRRTILTPQVGQLLSKCGRSTGFTTGSIVNINATVDVNYGSGKVARFVGQLITTPMSAPGDSGSLVADLDGAAVGLLFAGSPLATVVNTIEAVQRLLGVKVADA</sequence>
<dbReference type="SUPFAM" id="SSF50494">
    <property type="entry name" value="Trypsin-like serine proteases"/>
    <property type="match status" value="1"/>
</dbReference>
<accession>A0A8J3VHU5</accession>
<dbReference type="EMBL" id="BONY01000026">
    <property type="protein sequence ID" value="GIH06371.1"/>
    <property type="molecule type" value="Genomic_DNA"/>
</dbReference>
<evidence type="ECO:0000313" key="2">
    <source>
        <dbReference type="Proteomes" id="UP000612899"/>
    </source>
</evidence>
<organism evidence="1 2">
    <name type="scientific">Rhizocola hellebori</name>
    <dbReference type="NCBI Taxonomy" id="1392758"/>
    <lineage>
        <taxon>Bacteria</taxon>
        <taxon>Bacillati</taxon>
        <taxon>Actinomycetota</taxon>
        <taxon>Actinomycetes</taxon>
        <taxon>Micromonosporales</taxon>
        <taxon>Micromonosporaceae</taxon>
        <taxon>Rhizocola</taxon>
    </lineage>
</organism>
<evidence type="ECO:0000313" key="1">
    <source>
        <dbReference type="EMBL" id="GIH06371.1"/>
    </source>
</evidence>
<gene>
    <name evidence="1" type="ORF">Rhe02_44380</name>
</gene>
<evidence type="ECO:0008006" key="3">
    <source>
        <dbReference type="Google" id="ProtNLM"/>
    </source>
</evidence>
<keyword evidence="2" id="KW-1185">Reference proteome</keyword>